<comment type="caution">
    <text evidence="1">The sequence shown here is derived from an EMBL/GenBank/DDBJ whole genome shotgun (WGS) entry which is preliminary data.</text>
</comment>
<sequence length="588" mass="65359">MDPRLLDAYLSELRFNQALAEEFARDHPKIAARLGMVAGSIGDPYVNRLLESSAFVNARMQLRFDDEFTLFTQALLSSAYPGYLSSTPSIAIARLYPGGKAGGFATGYTLERGTELSSLNLPSGETTACTFRTTQDVSFYPVVMHDGRLTHVPPDLLGQSRYVPPDRQVRGALRLRLRTIEGVPFSALRGLDRLQVYLAGDERIASHLHELIHTGAVVSVIGEPGRFSEAGYTPHIVRSDAVVQDGLGPDQAVLPLVAAPPITKFEEAMQFGMRQMLAWRTMRAQPGGQYVTEQPFYRRAQEDGYSPFQLQNRVEKAQKTDPQSQALSDQLSEAQAKQRANGASGNVYSLSDARELSDQIDDLKVKQRKRTEELTGEIAHPDRKPAEPGSRPNTSRPGEAPSDMPTNDKRDLRQGAEEMQLLLAYLDPAQRPRWHIDPSLPVDLPRVEHAAPSDSPNVRIVERGLRTGLNGATRLVIFDPNDDVVLKPVQDVLPFMRECTSDAAVDRFASQPDVVALYDDLIHDSRCWFKVPWFRENAPGGYFWPRVVFQGNDDRSHWLGIDPLKVALELNQDHGVDTAANAERTEIA</sequence>
<reference evidence="1" key="1">
    <citation type="submission" date="2021-09" db="EMBL/GenBank/DDBJ databases">
        <title>Isolation and characterization of 3-chlorobenzoate degrading bacteria from soils in Shizuoka.</title>
        <authorList>
            <person name="Ifat A."/>
            <person name="Ogawa N."/>
            <person name="Kimbara K."/>
            <person name="Moriuchi R."/>
            <person name="Dohra H."/>
            <person name="Shintani M."/>
        </authorList>
    </citation>
    <scope>NUCLEOTIDE SEQUENCE</scope>
    <source>
        <strain evidence="1">19CS2-2</strain>
    </source>
</reference>
<accession>A0ACB5QYH4</accession>
<dbReference type="Proteomes" id="UP001055013">
    <property type="component" value="Unassembled WGS sequence"/>
</dbReference>
<name>A0ACB5QYH4_9BURK</name>
<evidence type="ECO:0000313" key="1">
    <source>
        <dbReference type="EMBL" id="GJH19992.1"/>
    </source>
</evidence>
<evidence type="ECO:0000313" key="2">
    <source>
        <dbReference type="Proteomes" id="UP001055013"/>
    </source>
</evidence>
<dbReference type="EMBL" id="BPUR01000017">
    <property type="protein sequence ID" value="GJH19992.1"/>
    <property type="molecule type" value="Genomic_DNA"/>
</dbReference>
<protein>
    <submittedName>
        <fullName evidence="1">Uncharacterized protein</fullName>
    </submittedName>
</protein>
<keyword evidence="2" id="KW-1185">Reference proteome</keyword>
<proteinExistence type="predicted"/>
<organism evidence="1 2">
    <name type="scientific">Caballeronia novacaledonica</name>
    <dbReference type="NCBI Taxonomy" id="1544861"/>
    <lineage>
        <taxon>Bacteria</taxon>
        <taxon>Pseudomonadati</taxon>
        <taxon>Pseudomonadota</taxon>
        <taxon>Betaproteobacteria</taxon>
        <taxon>Burkholderiales</taxon>
        <taxon>Burkholderiaceae</taxon>
        <taxon>Caballeronia</taxon>
    </lineage>
</organism>
<gene>
    <name evidence="1" type="ORF">CBA19CS22_25640</name>
</gene>